<protein>
    <recommendedName>
        <fullName evidence="10 11">Cytochrome b mRNA-processing protein 4</fullName>
    </recommendedName>
</protein>
<keyword evidence="14" id="KW-1185">Reference proteome</keyword>
<evidence type="ECO:0000256" key="2">
    <source>
        <dbReference type="ARBA" id="ARBA00006780"/>
    </source>
</evidence>
<sequence>MPKKPFNWRMWTKVAIAGVTFGVGGPMLTAYVTPTEEEIRKRYNPDLRRRSEENRAQREQEFDDFVTKLKEYSKSDKPIWVVAKEAGEREARDREEKRRKDIRDGAKARDQELEARREEMRKETGLSR</sequence>
<keyword evidence="7" id="KW-0472">Membrane</keyword>
<dbReference type="EMBL" id="CABFOC020000002">
    <property type="protein sequence ID" value="CAH0039291.1"/>
    <property type="molecule type" value="Genomic_DNA"/>
</dbReference>
<dbReference type="AlphaFoldDB" id="A0A9N9W089"/>
<evidence type="ECO:0000256" key="12">
    <source>
        <dbReference type="SAM" id="MobiDB-lite"/>
    </source>
</evidence>
<dbReference type="OrthoDB" id="5576752at2759"/>
<gene>
    <name evidence="13" type="ORF">CSOL1703_00003571</name>
</gene>
<keyword evidence="8 11" id="KW-0143">Chaperone</keyword>
<evidence type="ECO:0000256" key="6">
    <source>
        <dbReference type="ARBA" id="ARBA00023128"/>
    </source>
</evidence>
<keyword evidence="5" id="KW-1133">Transmembrane helix</keyword>
<evidence type="ECO:0000256" key="5">
    <source>
        <dbReference type="ARBA" id="ARBA00022989"/>
    </source>
</evidence>
<feature type="compositionally biased region" description="Basic and acidic residues" evidence="12">
    <location>
        <begin position="85"/>
        <end position="128"/>
    </location>
</feature>
<evidence type="ECO:0000256" key="7">
    <source>
        <dbReference type="ARBA" id="ARBA00023136"/>
    </source>
</evidence>
<comment type="caution">
    <text evidence="13">The sequence shown here is derived from an EMBL/GenBank/DDBJ whole genome shotgun (WGS) entry which is preliminary data.</text>
</comment>
<feature type="region of interest" description="Disordered" evidence="12">
    <location>
        <begin position="83"/>
        <end position="128"/>
    </location>
</feature>
<dbReference type="PANTHER" id="PTHR28202">
    <property type="entry name" value="ASSEMBLY FACTOR CBP4"/>
    <property type="match status" value="1"/>
</dbReference>
<keyword evidence="3" id="KW-0812">Transmembrane</keyword>
<keyword evidence="6 11" id="KW-0496">Mitochondrion</keyword>
<dbReference type="InterPro" id="IPR012420">
    <property type="entry name" value="Cbp4"/>
</dbReference>
<dbReference type="PANTHER" id="PTHR28202:SF1">
    <property type="entry name" value="ASSEMBLY FACTOR CBP4"/>
    <property type="match status" value="1"/>
</dbReference>
<evidence type="ECO:0000256" key="11">
    <source>
        <dbReference type="RuleBase" id="RU368005"/>
    </source>
</evidence>
<accession>A0A9N9W089</accession>
<evidence type="ECO:0000256" key="10">
    <source>
        <dbReference type="ARBA" id="ARBA00031521"/>
    </source>
</evidence>
<evidence type="ECO:0000313" key="14">
    <source>
        <dbReference type="Proteomes" id="UP000775872"/>
    </source>
</evidence>
<organism evidence="13 14">
    <name type="scientific">Clonostachys solani</name>
    <dbReference type="NCBI Taxonomy" id="160281"/>
    <lineage>
        <taxon>Eukaryota</taxon>
        <taxon>Fungi</taxon>
        <taxon>Dikarya</taxon>
        <taxon>Ascomycota</taxon>
        <taxon>Pezizomycotina</taxon>
        <taxon>Sordariomycetes</taxon>
        <taxon>Hypocreomycetidae</taxon>
        <taxon>Hypocreales</taxon>
        <taxon>Bionectriaceae</taxon>
        <taxon>Clonostachys</taxon>
    </lineage>
</organism>
<comment type="function">
    <text evidence="9 11">Essential for the assembly of ubiquinol-cytochrome c reductase. It has a direct effect on the correct occurrence of the Rieske protein, core 4, core 5 and apocytochrome b.</text>
</comment>
<keyword evidence="4 11" id="KW-0999">Mitochondrion inner membrane</keyword>
<evidence type="ECO:0000256" key="1">
    <source>
        <dbReference type="ARBA" id="ARBA00004434"/>
    </source>
</evidence>
<dbReference type="GO" id="GO:0034551">
    <property type="term" value="P:mitochondrial respiratory chain complex III assembly"/>
    <property type="evidence" value="ECO:0007669"/>
    <property type="project" value="TreeGrafter"/>
</dbReference>
<dbReference type="GO" id="GO:0005743">
    <property type="term" value="C:mitochondrial inner membrane"/>
    <property type="evidence" value="ECO:0007669"/>
    <property type="project" value="UniProtKB-SubCell"/>
</dbReference>
<dbReference type="Pfam" id="PF07960">
    <property type="entry name" value="CBP4"/>
    <property type="match status" value="1"/>
</dbReference>
<evidence type="ECO:0000256" key="9">
    <source>
        <dbReference type="ARBA" id="ARBA00025413"/>
    </source>
</evidence>
<proteinExistence type="inferred from homology"/>
<evidence type="ECO:0000256" key="8">
    <source>
        <dbReference type="ARBA" id="ARBA00023186"/>
    </source>
</evidence>
<dbReference type="Proteomes" id="UP000775872">
    <property type="component" value="Unassembled WGS sequence"/>
</dbReference>
<reference evidence="13" key="1">
    <citation type="submission" date="2021-10" db="EMBL/GenBank/DDBJ databases">
        <authorList>
            <person name="Piombo E."/>
        </authorList>
    </citation>
    <scope>NUCLEOTIDE SEQUENCE</scope>
</reference>
<evidence type="ECO:0000313" key="13">
    <source>
        <dbReference type="EMBL" id="CAH0039291.1"/>
    </source>
</evidence>
<evidence type="ECO:0000256" key="4">
    <source>
        <dbReference type="ARBA" id="ARBA00022792"/>
    </source>
</evidence>
<comment type="subcellular location">
    <subcellularLocation>
        <location evidence="1 11">Mitochondrion inner membrane</location>
        <topology evidence="1 11">Single-pass membrane protein</topology>
    </subcellularLocation>
</comment>
<comment type="similarity">
    <text evidence="2 11">Belongs to the CBP4 family.</text>
</comment>
<name>A0A9N9W089_9HYPO</name>
<evidence type="ECO:0000256" key="3">
    <source>
        <dbReference type="ARBA" id="ARBA00022692"/>
    </source>
</evidence>